<sequence length="76" mass="8893">MHPEGQEAVLHIVVNLFFLVVVWWSLQAFRFDVFVRNPEGAKAKMLMILVTIAISHLVSSFFLEYFQGSLMLRYLF</sequence>
<keyword evidence="3" id="KW-1185">Reference proteome</keyword>
<feature type="transmembrane region" description="Helical" evidence="1">
    <location>
        <begin position="46"/>
        <end position="66"/>
    </location>
</feature>
<organism evidence="2 3">
    <name type="scientific">Alteribacillus bidgolensis</name>
    <dbReference type="NCBI Taxonomy" id="930129"/>
    <lineage>
        <taxon>Bacteria</taxon>
        <taxon>Bacillati</taxon>
        <taxon>Bacillota</taxon>
        <taxon>Bacilli</taxon>
        <taxon>Bacillales</taxon>
        <taxon>Bacillaceae</taxon>
        <taxon>Alteribacillus</taxon>
    </lineage>
</organism>
<keyword evidence="1" id="KW-0472">Membrane</keyword>
<gene>
    <name evidence="2" type="ORF">SAMN05216352_109199</name>
</gene>
<feature type="transmembrane region" description="Helical" evidence="1">
    <location>
        <begin position="7"/>
        <end position="26"/>
    </location>
</feature>
<protein>
    <submittedName>
        <fullName evidence="2">Conserved hypothetical integral membrane protein</fullName>
    </submittedName>
</protein>
<dbReference type="STRING" id="930129.SAMN05216352_109199"/>
<name>A0A1G8M3S3_9BACI</name>
<reference evidence="2 3" key="1">
    <citation type="submission" date="2016-10" db="EMBL/GenBank/DDBJ databases">
        <authorList>
            <person name="de Groot N.N."/>
        </authorList>
    </citation>
    <scope>NUCLEOTIDE SEQUENCE [LARGE SCALE GENOMIC DNA]</scope>
    <source>
        <strain evidence="3">P4B,CCM 7963,CECT 7998,DSM 25260,IBRC-M 10614,KCTC 13821</strain>
    </source>
</reference>
<evidence type="ECO:0000256" key="1">
    <source>
        <dbReference type="SAM" id="Phobius"/>
    </source>
</evidence>
<dbReference type="NCBIfam" id="TIGR02327">
    <property type="entry name" value="int_mem_ywzB"/>
    <property type="match status" value="1"/>
</dbReference>
<dbReference type="InterPro" id="IPR009526">
    <property type="entry name" value="DUF1146"/>
</dbReference>
<evidence type="ECO:0000313" key="2">
    <source>
        <dbReference type="EMBL" id="SDI62602.1"/>
    </source>
</evidence>
<dbReference type="Proteomes" id="UP000199017">
    <property type="component" value="Unassembled WGS sequence"/>
</dbReference>
<dbReference type="RefSeq" id="WP_091586611.1">
    <property type="nucleotide sequence ID" value="NZ_FNDU01000009.1"/>
</dbReference>
<accession>A0A1G8M3S3</accession>
<dbReference type="EMBL" id="FNDU01000009">
    <property type="protein sequence ID" value="SDI62602.1"/>
    <property type="molecule type" value="Genomic_DNA"/>
</dbReference>
<dbReference type="OrthoDB" id="1651016at2"/>
<proteinExistence type="predicted"/>
<dbReference type="AlphaFoldDB" id="A0A1G8M3S3"/>
<evidence type="ECO:0000313" key="3">
    <source>
        <dbReference type="Proteomes" id="UP000199017"/>
    </source>
</evidence>
<dbReference type="Pfam" id="PF06612">
    <property type="entry name" value="DUF1146"/>
    <property type="match status" value="1"/>
</dbReference>
<keyword evidence="1" id="KW-0812">Transmembrane</keyword>
<keyword evidence="1" id="KW-1133">Transmembrane helix</keyword>